<dbReference type="InterPro" id="IPR038418">
    <property type="entry name" value="6-PTP_synth/QueD_sf"/>
</dbReference>
<evidence type="ECO:0000256" key="2">
    <source>
        <dbReference type="ARBA" id="ARBA00022723"/>
    </source>
</evidence>
<dbReference type="AlphaFoldDB" id="A0A0F9RRE4"/>
<evidence type="ECO:0000256" key="1">
    <source>
        <dbReference type="ARBA" id="ARBA00001947"/>
    </source>
</evidence>
<keyword evidence="2" id="KW-0479">Metal-binding</keyword>
<keyword evidence="4" id="KW-0456">Lyase</keyword>
<dbReference type="Gene3D" id="3.30.479.10">
    <property type="entry name" value="6-pyruvoyl tetrahydropterin synthase/QueD"/>
    <property type="match status" value="1"/>
</dbReference>
<dbReference type="PANTHER" id="PTHR12589:SF7">
    <property type="entry name" value="6-PYRUVOYL TETRAHYDROBIOPTERIN SYNTHASE"/>
    <property type="match status" value="1"/>
</dbReference>
<dbReference type="GO" id="GO:0046872">
    <property type="term" value="F:metal ion binding"/>
    <property type="evidence" value="ECO:0007669"/>
    <property type="project" value="UniProtKB-KW"/>
</dbReference>
<dbReference type="PIRSF" id="PIRSF006113">
    <property type="entry name" value="PTP_synth"/>
    <property type="match status" value="1"/>
</dbReference>
<comment type="caution">
    <text evidence="5">The sequence shown here is derived from an EMBL/GenBank/DDBJ whole genome shotgun (WGS) entry which is preliminary data.</text>
</comment>
<comment type="cofactor">
    <cofactor evidence="1">
        <name>Zn(2+)</name>
        <dbReference type="ChEBI" id="CHEBI:29105"/>
    </cofactor>
</comment>
<evidence type="ECO:0000256" key="3">
    <source>
        <dbReference type="ARBA" id="ARBA00022833"/>
    </source>
</evidence>
<dbReference type="Pfam" id="PF01242">
    <property type="entry name" value="PTPS"/>
    <property type="match status" value="1"/>
</dbReference>
<organism evidence="5">
    <name type="scientific">marine sediment metagenome</name>
    <dbReference type="NCBI Taxonomy" id="412755"/>
    <lineage>
        <taxon>unclassified sequences</taxon>
        <taxon>metagenomes</taxon>
        <taxon>ecological metagenomes</taxon>
    </lineage>
</organism>
<reference evidence="5" key="1">
    <citation type="journal article" date="2015" name="Nature">
        <title>Complex archaea that bridge the gap between prokaryotes and eukaryotes.</title>
        <authorList>
            <person name="Spang A."/>
            <person name="Saw J.H."/>
            <person name="Jorgensen S.L."/>
            <person name="Zaremba-Niedzwiedzka K."/>
            <person name="Martijn J."/>
            <person name="Lind A.E."/>
            <person name="van Eijk R."/>
            <person name="Schleper C."/>
            <person name="Guy L."/>
            <person name="Ettema T.J."/>
        </authorList>
    </citation>
    <scope>NUCLEOTIDE SEQUENCE</scope>
</reference>
<protein>
    <recommendedName>
        <fullName evidence="6">6-carboxy-5,6,7,8-tetrahydropterin synthase</fullName>
    </recommendedName>
</protein>
<dbReference type="PANTHER" id="PTHR12589">
    <property type="entry name" value="PYRUVOYL TETRAHYDROBIOPTERIN SYNTHASE"/>
    <property type="match status" value="1"/>
</dbReference>
<dbReference type="SUPFAM" id="SSF55620">
    <property type="entry name" value="Tetrahydrobiopterin biosynthesis enzymes-like"/>
    <property type="match status" value="1"/>
</dbReference>
<gene>
    <name evidence="5" type="ORF">LCGC14_0613090</name>
</gene>
<evidence type="ECO:0008006" key="6">
    <source>
        <dbReference type="Google" id="ProtNLM"/>
    </source>
</evidence>
<keyword evidence="3" id="KW-0862">Zinc</keyword>
<dbReference type="EMBL" id="LAZR01001021">
    <property type="protein sequence ID" value="KKN52392.1"/>
    <property type="molecule type" value="Genomic_DNA"/>
</dbReference>
<proteinExistence type="predicted"/>
<evidence type="ECO:0000313" key="5">
    <source>
        <dbReference type="EMBL" id="KKN52392.1"/>
    </source>
</evidence>
<name>A0A0F9RRE4_9ZZZZ</name>
<accession>A0A0F9RRE4</accession>
<dbReference type="InterPro" id="IPR007115">
    <property type="entry name" value="6-PTP_synth/QueD"/>
</dbReference>
<evidence type="ECO:0000256" key="4">
    <source>
        <dbReference type="ARBA" id="ARBA00023239"/>
    </source>
</evidence>
<dbReference type="GO" id="GO:0016829">
    <property type="term" value="F:lyase activity"/>
    <property type="evidence" value="ECO:0007669"/>
    <property type="project" value="UniProtKB-KW"/>
</dbReference>
<sequence>MQWMLEVESTFEASHRLPEYNGSCRRNHGHSYVAWATWRSHELDHLGMAIDLCVLKKLLRSVTAELDHRNLNDTLTGATTAECICRYIWNKLRAENHGSALINVAVQETRGTKITYEGE</sequence>